<dbReference type="InterPro" id="IPR025662">
    <property type="entry name" value="Sigma_54_int_dom_ATP-bd_1"/>
</dbReference>
<dbReference type="SUPFAM" id="SSF52540">
    <property type="entry name" value="P-loop containing nucleoside triphosphate hydrolases"/>
    <property type="match status" value="1"/>
</dbReference>
<evidence type="ECO:0000256" key="1">
    <source>
        <dbReference type="ARBA" id="ARBA00012417"/>
    </source>
</evidence>
<dbReference type="PROSITE" id="PS00675">
    <property type="entry name" value="SIGMA54_INTERACT_1"/>
    <property type="match status" value="1"/>
</dbReference>
<accession>A0ABS9X2H7</accession>
<comment type="caution">
    <text evidence="4">The sequence shown here is derived from an EMBL/GenBank/DDBJ whole genome shotgun (WGS) entry which is preliminary data.</text>
</comment>
<dbReference type="Proteomes" id="UP001139646">
    <property type="component" value="Unassembled WGS sequence"/>
</dbReference>
<proteinExistence type="predicted"/>
<gene>
    <name evidence="4" type="ORF">L3081_14880</name>
</gene>
<reference evidence="4" key="1">
    <citation type="submission" date="2022-01" db="EMBL/GenBank/DDBJ databases">
        <title>Colwellia maritima, isolated from seawater.</title>
        <authorList>
            <person name="Kristyanto S."/>
            <person name="Jung J."/>
            <person name="Jeon C.O."/>
        </authorList>
    </citation>
    <scope>NUCLEOTIDE SEQUENCE</scope>
    <source>
        <strain evidence="4">MSW7</strain>
    </source>
</reference>
<dbReference type="InterPro" id="IPR050238">
    <property type="entry name" value="DNA_Rep/Repair_Clamp_Loader"/>
</dbReference>
<evidence type="ECO:0000256" key="3">
    <source>
        <dbReference type="ARBA" id="ARBA00049244"/>
    </source>
</evidence>
<comment type="catalytic activity">
    <reaction evidence="3">
        <text>DNA(n) + a 2'-deoxyribonucleoside 5'-triphosphate = DNA(n+1) + diphosphate</text>
        <dbReference type="Rhea" id="RHEA:22508"/>
        <dbReference type="Rhea" id="RHEA-COMP:17339"/>
        <dbReference type="Rhea" id="RHEA-COMP:17340"/>
        <dbReference type="ChEBI" id="CHEBI:33019"/>
        <dbReference type="ChEBI" id="CHEBI:61560"/>
        <dbReference type="ChEBI" id="CHEBI:173112"/>
        <dbReference type="EC" id="2.7.7.7"/>
    </reaction>
</comment>
<dbReference type="PANTHER" id="PTHR11669:SF8">
    <property type="entry name" value="DNA POLYMERASE III SUBUNIT DELTA"/>
    <property type="match status" value="1"/>
</dbReference>
<keyword evidence="2" id="KW-0548">Nucleotidyltransferase</keyword>
<dbReference type="RefSeq" id="WP_242286867.1">
    <property type="nucleotide sequence ID" value="NZ_JAKKSL010000002.1"/>
</dbReference>
<name>A0ABS9X2H7_9GAMM</name>
<keyword evidence="2" id="KW-0239">DNA-directed DNA polymerase</keyword>
<keyword evidence="5" id="KW-1185">Reference proteome</keyword>
<dbReference type="PANTHER" id="PTHR11669">
    <property type="entry name" value="REPLICATION FACTOR C / DNA POLYMERASE III GAMMA-TAU SUBUNIT"/>
    <property type="match status" value="1"/>
</dbReference>
<sequence>MQPWLLPYQQQFSSQFSRDVLPHAILVNGETGSGKLAFSQWLLHLLSCQQPQQAVNNQVTYLQRCGCCKTCLLINSNTYPDHLNLVAEKNSLGVDDIRYATLFLQKKAHLGKFKTVLINHAQTMTIAAANALLKTLEEPSDNSVIILLTNDIENLLPTIVSRCRVINIRPSVGQALLQDMSNQLLSHERNANVNTPFINLTQLPELTDPTLSDAFEKFRACYFNFLVGQQSAFQLLELLLKNEHGLRWLEQLTVNLLRNQFISTTEPDNYPTLSAEVLNNIYKVIINGCKVIKSYVQANQQFVCEQLILKISDVIEQAKTNE</sequence>
<organism evidence="4 5">
    <name type="scientific">Colwellia maritima</name>
    <dbReference type="NCBI Taxonomy" id="2912588"/>
    <lineage>
        <taxon>Bacteria</taxon>
        <taxon>Pseudomonadati</taxon>
        <taxon>Pseudomonadota</taxon>
        <taxon>Gammaproteobacteria</taxon>
        <taxon>Alteromonadales</taxon>
        <taxon>Colwelliaceae</taxon>
        <taxon>Colwellia</taxon>
    </lineage>
</organism>
<evidence type="ECO:0000313" key="4">
    <source>
        <dbReference type="EMBL" id="MCI2284434.1"/>
    </source>
</evidence>
<dbReference type="Gene3D" id="3.40.50.300">
    <property type="entry name" value="P-loop containing nucleotide triphosphate hydrolases"/>
    <property type="match status" value="1"/>
</dbReference>
<protein>
    <recommendedName>
        <fullName evidence="1">DNA-directed DNA polymerase</fullName>
        <ecNumber evidence="1">2.7.7.7</ecNumber>
    </recommendedName>
</protein>
<keyword evidence="2" id="KW-0808">Transferase</keyword>
<dbReference type="InterPro" id="IPR027417">
    <property type="entry name" value="P-loop_NTPase"/>
</dbReference>
<dbReference type="EMBL" id="JAKKSL010000002">
    <property type="protein sequence ID" value="MCI2284434.1"/>
    <property type="molecule type" value="Genomic_DNA"/>
</dbReference>
<dbReference type="Pfam" id="PF13177">
    <property type="entry name" value="DNA_pol3_delta2"/>
    <property type="match status" value="1"/>
</dbReference>
<dbReference type="EC" id="2.7.7.7" evidence="1"/>
<evidence type="ECO:0000313" key="5">
    <source>
        <dbReference type="Proteomes" id="UP001139646"/>
    </source>
</evidence>
<evidence type="ECO:0000256" key="2">
    <source>
        <dbReference type="ARBA" id="ARBA00022932"/>
    </source>
</evidence>